<reference evidence="3 4" key="1">
    <citation type="submission" date="2020-05" db="EMBL/GenBank/DDBJ databases">
        <title>Draft genome of Flavobacterium sp. IMCC34852.</title>
        <authorList>
            <person name="Song J."/>
            <person name="Cho J.-C."/>
        </authorList>
    </citation>
    <scope>NUCLEOTIDE SEQUENCE [LARGE SCALE GENOMIC DNA]</scope>
    <source>
        <strain evidence="3 4">IMCC34852</strain>
    </source>
</reference>
<protein>
    <submittedName>
        <fullName evidence="3">Uncharacterized protein</fullName>
    </submittedName>
</protein>
<dbReference type="EMBL" id="JABEVX010000007">
    <property type="protein sequence ID" value="NNT72811.1"/>
    <property type="molecule type" value="Genomic_DNA"/>
</dbReference>
<feature type="region of interest" description="Disordered" evidence="1">
    <location>
        <begin position="75"/>
        <end position="107"/>
    </location>
</feature>
<evidence type="ECO:0000313" key="4">
    <source>
        <dbReference type="Proteomes" id="UP000536509"/>
    </source>
</evidence>
<keyword evidence="2" id="KW-1133">Transmembrane helix</keyword>
<organism evidence="3 4">
    <name type="scientific">Flavobacterium rivulicola</name>
    <dbReference type="NCBI Taxonomy" id="2732161"/>
    <lineage>
        <taxon>Bacteria</taxon>
        <taxon>Pseudomonadati</taxon>
        <taxon>Bacteroidota</taxon>
        <taxon>Flavobacteriia</taxon>
        <taxon>Flavobacteriales</taxon>
        <taxon>Flavobacteriaceae</taxon>
        <taxon>Flavobacterium</taxon>
    </lineage>
</organism>
<feature type="compositionally biased region" description="Basic residues" evidence="1">
    <location>
        <begin position="75"/>
        <end position="90"/>
    </location>
</feature>
<sequence>MIKYIMSKRVHERGLIGIGICIVVFLLGYYVLNHISTLEDPPLGHTIYILIGSALTFLSILGFILILKYLYDNKKKKERRERKRKKHKLFYLKDNPQSKKSTGRTEN</sequence>
<feature type="transmembrane region" description="Helical" evidence="2">
    <location>
        <begin position="47"/>
        <end position="71"/>
    </location>
</feature>
<dbReference type="Proteomes" id="UP000536509">
    <property type="component" value="Unassembled WGS sequence"/>
</dbReference>
<keyword evidence="2" id="KW-0812">Transmembrane</keyword>
<evidence type="ECO:0000256" key="1">
    <source>
        <dbReference type="SAM" id="MobiDB-lite"/>
    </source>
</evidence>
<keyword evidence="4" id="KW-1185">Reference proteome</keyword>
<accession>A0A7Y3VZS7</accession>
<dbReference type="RefSeq" id="WP_171222972.1">
    <property type="nucleotide sequence ID" value="NZ_CP121446.1"/>
</dbReference>
<evidence type="ECO:0000313" key="3">
    <source>
        <dbReference type="EMBL" id="NNT72811.1"/>
    </source>
</evidence>
<evidence type="ECO:0000256" key="2">
    <source>
        <dbReference type="SAM" id="Phobius"/>
    </source>
</evidence>
<name>A0A7Y3VZS7_9FLAO</name>
<keyword evidence="2" id="KW-0472">Membrane</keyword>
<feature type="transmembrane region" description="Helical" evidence="2">
    <location>
        <begin position="12"/>
        <end position="32"/>
    </location>
</feature>
<proteinExistence type="predicted"/>
<dbReference type="AlphaFoldDB" id="A0A7Y3VZS7"/>
<comment type="caution">
    <text evidence="3">The sequence shown here is derived from an EMBL/GenBank/DDBJ whole genome shotgun (WGS) entry which is preliminary data.</text>
</comment>
<gene>
    <name evidence="3" type="ORF">HKT18_11340</name>
</gene>